<dbReference type="OrthoDB" id="1533126at2759"/>
<dbReference type="Proteomes" id="UP000504603">
    <property type="component" value="Unplaced"/>
</dbReference>
<proteinExistence type="inferred from homology"/>
<evidence type="ECO:0000256" key="13">
    <source>
        <dbReference type="RuleBase" id="RU000581"/>
    </source>
</evidence>
<evidence type="ECO:0000256" key="5">
    <source>
        <dbReference type="ARBA" id="ARBA00022692"/>
    </source>
</evidence>
<dbReference type="GO" id="GO:0005789">
    <property type="term" value="C:endoplasmic reticulum membrane"/>
    <property type="evidence" value="ECO:0007669"/>
    <property type="project" value="TreeGrafter"/>
</dbReference>
<dbReference type="KEGG" id="mcha:111013452"/>
<evidence type="ECO:0000256" key="10">
    <source>
        <dbReference type="ARBA" id="ARBA00023098"/>
    </source>
</evidence>
<evidence type="ECO:0000256" key="3">
    <source>
        <dbReference type="ARBA" id="ARBA00009295"/>
    </source>
</evidence>
<dbReference type="GeneID" id="111013452"/>
<feature type="transmembrane region" description="Helical" evidence="14">
    <location>
        <begin position="193"/>
        <end position="215"/>
    </location>
</feature>
<keyword evidence="9" id="KW-0408">Iron</keyword>
<comment type="similarity">
    <text evidence="3 13">Belongs to the fatty acid desaturase type 1 family.</text>
</comment>
<evidence type="ECO:0000256" key="12">
    <source>
        <dbReference type="ARBA" id="ARBA00023160"/>
    </source>
</evidence>
<comment type="cofactor">
    <cofactor evidence="13">
        <name>Fe(2+)</name>
        <dbReference type="ChEBI" id="CHEBI:29033"/>
    </cofactor>
</comment>
<evidence type="ECO:0000256" key="2">
    <source>
        <dbReference type="ARBA" id="ARBA00005189"/>
    </source>
</evidence>
<dbReference type="PRINTS" id="PR00075">
    <property type="entry name" value="FACDDSATRASE"/>
</dbReference>
<dbReference type="PANTHER" id="PTHR11351">
    <property type="entry name" value="ACYL-COA DESATURASE"/>
    <property type="match status" value="1"/>
</dbReference>
<comment type="domain">
    <text evidence="13">The histidine box domains are involved in binding the catalytic metal ions.</text>
</comment>
<dbReference type="RefSeq" id="XP_022143593.1">
    <property type="nucleotide sequence ID" value="XM_022287901.1"/>
</dbReference>
<protein>
    <submittedName>
        <fullName evidence="17">Palmitoyl-monogalactosyldiacylglycerol delta-7 desaturase, chloroplastic-like</fullName>
    </submittedName>
</protein>
<keyword evidence="7 14" id="KW-1133">Transmembrane helix</keyword>
<evidence type="ECO:0000256" key="1">
    <source>
        <dbReference type="ARBA" id="ARBA00004141"/>
    </source>
</evidence>
<dbReference type="InterPro" id="IPR005804">
    <property type="entry name" value="FA_desaturase_dom"/>
</dbReference>
<keyword evidence="4 13" id="KW-0444">Lipid biosynthesis</keyword>
<evidence type="ECO:0000256" key="8">
    <source>
        <dbReference type="ARBA" id="ARBA00023002"/>
    </source>
</evidence>
<name>A0A6J1CR34_MOMCH</name>
<comment type="pathway">
    <text evidence="2">Lipid metabolism.</text>
</comment>
<keyword evidence="10" id="KW-0443">Lipid metabolism</keyword>
<feature type="transmembrane region" description="Helical" evidence="14">
    <location>
        <begin position="28"/>
        <end position="49"/>
    </location>
</feature>
<dbReference type="GO" id="GO:0042761">
    <property type="term" value="P:very long-chain fatty acid biosynthetic process"/>
    <property type="evidence" value="ECO:0007669"/>
    <property type="project" value="TreeGrafter"/>
</dbReference>
<keyword evidence="5 13" id="KW-0812">Transmembrane</keyword>
<keyword evidence="11 14" id="KW-0472">Membrane</keyword>
<feature type="domain" description="Fatty acid desaturase" evidence="15">
    <location>
        <begin position="51"/>
        <end position="284"/>
    </location>
</feature>
<keyword evidence="8 13" id="KW-0560">Oxidoreductase</keyword>
<keyword evidence="12 13" id="KW-0275">Fatty acid biosynthesis</keyword>
<evidence type="ECO:0000256" key="9">
    <source>
        <dbReference type="ARBA" id="ARBA00023004"/>
    </source>
</evidence>
<gene>
    <name evidence="17" type="primary">LOC111013452</name>
</gene>
<comment type="subcellular location">
    <subcellularLocation>
        <location evidence="1">Membrane</location>
        <topology evidence="1">Multi-pass membrane protein</topology>
    </subcellularLocation>
</comment>
<evidence type="ECO:0000256" key="11">
    <source>
        <dbReference type="ARBA" id="ARBA00023136"/>
    </source>
</evidence>
<evidence type="ECO:0000256" key="4">
    <source>
        <dbReference type="ARBA" id="ARBA00022516"/>
    </source>
</evidence>
<dbReference type="CDD" id="cd03505">
    <property type="entry name" value="Delta9-FADS-like"/>
    <property type="match status" value="1"/>
</dbReference>
<dbReference type="GO" id="GO:0016717">
    <property type="term" value="F:oxidoreductase activity, acting on paired donors, with oxidation of a pair of donors resulting in the reduction of molecular oxygen to two molecules of water"/>
    <property type="evidence" value="ECO:0007669"/>
    <property type="project" value="InterPro"/>
</dbReference>
<dbReference type="PANTHER" id="PTHR11351:SF31">
    <property type="entry name" value="DESATURASE 1, ISOFORM A-RELATED"/>
    <property type="match status" value="1"/>
</dbReference>
<evidence type="ECO:0000259" key="15">
    <source>
        <dbReference type="Pfam" id="PF00487"/>
    </source>
</evidence>
<evidence type="ECO:0000313" key="17">
    <source>
        <dbReference type="RefSeq" id="XP_022143593.1"/>
    </source>
</evidence>
<evidence type="ECO:0000256" key="14">
    <source>
        <dbReference type="SAM" id="Phobius"/>
    </source>
</evidence>
<sequence length="324" mass="38540">MEASKQEPTEVVNKHPPRLFRRKKWTKLDINFAISFALFHLPCIFAPFYFNWTAFWISFVLGHSTGIAISVSYHRNLAHRSFKLPKWLEYLLAYWAAHALQGDPIDWVSTHRCHHQYVDSERDPHSPIYGFWFSHLIWLFDSYNLTRKVCPNYFNNFQKTERTVFTFFLKHGNPSNVNDLEKQAFYRFMRRTYFLHPIVLGIFLYAVGGIPFIIWGMCMRVVLLLHVTSMVNSVCHIWGKQPWNTGDLSKNNWFVAILTYGEGWHNNHHAFEYSARHGHRWWQIDFGWYLIMFLEAIGMATDVKLPSKKYKNQKLLLLKPMIDN</sequence>
<keyword evidence="6" id="KW-0276">Fatty acid metabolism</keyword>
<feature type="transmembrane region" description="Helical" evidence="14">
    <location>
        <begin position="55"/>
        <end position="73"/>
    </location>
</feature>
<dbReference type="Pfam" id="PF00487">
    <property type="entry name" value="FA_desaturase"/>
    <property type="match status" value="1"/>
</dbReference>
<reference evidence="17" key="1">
    <citation type="submission" date="2025-08" db="UniProtKB">
        <authorList>
            <consortium name="RefSeq"/>
        </authorList>
    </citation>
    <scope>IDENTIFICATION</scope>
    <source>
        <strain evidence="17">OHB3-1</strain>
    </source>
</reference>
<dbReference type="AlphaFoldDB" id="A0A6J1CR34"/>
<evidence type="ECO:0000256" key="7">
    <source>
        <dbReference type="ARBA" id="ARBA00022989"/>
    </source>
</evidence>
<accession>A0A6J1CR34</accession>
<evidence type="ECO:0000256" key="6">
    <source>
        <dbReference type="ARBA" id="ARBA00022832"/>
    </source>
</evidence>
<keyword evidence="16" id="KW-1185">Reference proteome</keyword>
<organism evidence="16 17">
    <name type="scientific">Momordica charantia</name>
    <name type="common">Bitter gourd</name>
    <name type="synonym">Balsam pear</name>
    <dbReference type="NCBI Taxonomy" id="3673"/>
    <lineage>
        <taxon>Eukaryota</taxon>
        <taxon>Viridiplantae</taxon>
        <taxon>Streptophyta</taxon>
        <taxon>Embryophyta</taxon>
        <taxon>Tracheophyta</taxon>
        <taxon>Spermatophyta</taxon>
        <taxon>Magnoliopsida</taxon>
        <taxon>eudicotyledons</taxon>
        <taxon>Gunneridae</taxon>
        <taxon>Pentapetalae</taxon>
        <taxon>rosids</taxon>
        <taxon>fabids</taxon>
        <taxon>Cucurbitales</taxon>
        <taxon>Cucurbitaceae</taxon>
        <taxon>Momordiceae</taxon>
        <taxon>Momordica</taxon>
    </lineage>
</organism>
<dbReference type="InterPro" id="IPR015876">
    <property type="entry name" value="Acyl-CoA_DS"/>
</dbReference>
<evidence type="ECO:0000313" key="16">
    <source>
        <dbReference type="Proteomes" id="UP000504603"/>
    </source>
</evidence>